<dbReference type="EMBL" id="BEZZ01050953">
    <property type="protein sequence ID" value="GCC41491.1"/>
    <property type="molecule type" value="Genomic_DNA"/>
</dbReference>
<name>A0A401TFT3_CHIPU</name>
<keyword evidence="3" id="KW-1185">Reference proteome</keyword>
<evidence type="ECO:0000313" key="2">
    <source>
        <dbReference type="EMBL" id="GCC41491.1"/>
    </source>
</evidence>
<comment type="caution">
    <text evidence="2">The sequence shown here is derived from an EMBL/GenBank/DDBJ whole genome shotgun (WGS) entry which is preliminary data.</text>
</comment>
<accession>A0A401TFT3</accession>
<organism evidence="2 3">
    <name type="scientific">Chiloscyllium punctatum</name>
    <name type="common">Brownbanded bambooshark</name>
    <name type="synonym">Hemiscyllium punctatum</name>
    <dbReference type="NCBI Taxonomy" id="137246"/>
    <lineage>
        <taxon>Eukaryota</taxon>
        <taxon>Metazoa</taxon>
        <taxon>Chordata</taxon>
        <taxon>Craniata</taxon>
        <taxon>Vertebrata</taxon>
        <taxon>Chondrichthyes</taxon>
        <taxon>Elasmobranchii</taxon>
        <taxon>Galeomorphii</taxon>
        <taxon>Galeoidea</taxon>
        <taxon>Orectolobiformes</taxon>
        <taxon>Hemiscylliidae</taxon>
        <taxon>Chiloscyllium</taxon>
    </lineage>
</organism>
<protein>
    <submittedName>
        <fullName evidence="2">Uncharacterized protein</fullName>
    </submittedName>
</protein>
<feature type="non-terminal residue" evidence="2">
    <location>
        <position position="1"/>
    </location>
</feature>
<gene>
    <name evidence="2" type="ORF">chiPu_0025037</name>
</gene>
<dbReference type="AlphaFoldDB" id="A0A401TFT3"/>
<dbReference type="Proteomes" id="UP000287033">
    <property type="component" value="Unassembled WGS sequence"/>
</dbReference>
<evidence type="ECO:0000256" key="1">
    <source>
        <dbReference type="SAM" id="MobiDB-lite"/>
    </source>
</evidence>
<proteinExistence type="predicted"/>
<reference evidence="2 3" key="1">
    <citation type="journal article" date="2018" name="Nat. Ecol. Evol.">
        <title>Shark genomes provide insights into elasmobranch evolution and the origin of vertebrates.</title>
        <authorList>
            <person name="Hara Y"/>
            <person name="Yamaguchi K"/>
            <person name="Onimaru K"/>
            <person name="Kadota M"/>
            <person name="Koyanagi M"/>
            <person name="Keeley SD"/>
            <person name="Tatsumi K"/>
            <person name="Tanaka K"/>
            <person name="Motone F"/>
            <person name="Kageyama Y"/>
            <person name="Nozu R"/>
            <person name="Adachi N"/>
            <person name="Nishimura O"/>
            <person name="Nakagawa R"/>
            <person name="Tanegashima C"/>
            <person name="Kiyatake I"/>
            <person name="Matsumoto R"/>
            <person name="Murakumo K"/>
            <person name="Nishida K"/>
            <person name="Terakita A"/>
            <person name="Kuratani S"/>
            <person name="Sato K"/>
            <person name="Hyodo S Kuraku.S."/>
        </authorList>
    </citation>
    <scope>NUCLEOTIDE SEQUENCE [LARGE SCALE GENOMIC DNA]</scope>
</reference>
<sequence length="75" mass="8543">SVGESDRAQCGKETTRLVQGRVIVLRVGERDRSQRMRVLEPSVREIEPSVQRREIEPSVGETDRAQCRGERLIPV</sequence>
<evidence type="ECO:0000313" key="3">
    <source>
        <dbReference type="Proteomes" id="UP000287033"/>
    </source>
</evidence>
<feature type="region of interest" description="Disordered" evidence="1">
    <location>
        <begin position="54"/>
        <end position="75"/>
    </location>
</feature>